<dbReference type="Proteomes" id="UP000825729">
    <property type="component" value="Unassembled WGS sequence"/>
</dbReference>
<comment type="caution">
    <text evidence="10">The sequence shown here is derived from an EMBL/GenBank/DDBJ whole genome shotgun (WGS) entry which is preliminary data.</text>
</comment>
<keyword evidence="11" id="KW-1185">Reference proteome</keyword>
<dbReference type="Gene3D" id="2.160.20.10">
    <property type="entry name" value="Single-stranded right-handed beta-helix, Pectin lyase-like"/>
    <property type="match status" value="1"/>
</dbReference>
<dbReference type="SUPFAM" id="SSF53335">
    <property type="entry name" value="S-adenosyl-L-methionine-dependent methyltransferases"/>
    <property type="match status" value="1"/>
</dbReference>
<dbReference type="InterPro" id="IPR011050">
    <property type="entry name" value="Pectin_lyase_fold/virulence"/>
</dbReference>
<evidence type="ECO:0000256" key="7">
    <source>
        <dbReference type="ARBA" id="ARBA00023242"/>
    </source>
</evidence>
<dbReference type="EC" id="2.1.1.220" evidence="2"/>
<comment type="subcellular location">
    <subcellularLocation>
        <location evidence="1">Nucleus</location>
    </subcellularLocation>
</comment>
<evidence type="ECO:0000259" key="9">
    <source>
        <dbReference type="Pfam" id="PF08704"/>
    </source>
</evidence>
<feature type="active site" evidence="8">
    <location>
        <position position="358"/>
    </location>
</feature>
<keyword evidence="6" id="KW-0819">tRNA processing</keyword>
<dbReference type="InterPro" id="IPR012334">
    <property type="entry name" value="Pectin_lyas_fold"/>
</dbReference>
<accession>A0AAV7E1A2</accession>
<dbReference type="Gene3D" id="3.40.50.150">
    <property type="entry name" value="Vaccinia Virus protein VP39"/>
    <property type="match status" value="1"/>
</dbReference>
<dbReference type="PANTHER" id="PTHR12133">
    <property type="entry name" value="TRNA (ADENINE(58)-N(1))-METHYLTRANSFERASE"/>
    <property type="match status" value="1"/>
</dbReference>
<dbReference type="InterPro" id="IPR029063">
    <property type="entry name" value="SAM-dependent_MTases_sf"/>
</dbReference>
<dbReference type="InterPro" id="IPR033131">
    <property type="entry name" value="Pectinesterase_Asp_AS"/>
</dbReference>
<name>A0AAV7E1A2_ARIFI</name>
<dbReference type="PROSITE" id="PS00503">
    <property type="entry name" value="PECTINESTERASE_2"/>
    <property type="match status" value="1"/>
</dbReference>
<gene>
    <name evidence="10" type="ORF">H6P81_018509</name>
</gene>
<dbReference type="Pfam" id="PF08704">
    <property type="entry name" value="GCD14"/>
    <property type="match status" value="1"/>
</dbReference>
<sequence>MLPLDSTKKISFQQTIHDGDLVIVYERHDSMKAVKVCEGSELQNRFGVFKHSDWIGKPFGSKMLSNKGGFVYVLAPTPELWTLVLSHRTQILYIADISFVISYLEIVPGCLVLESGTGSGSLTTSIARAVAPTGHVYTFDFHEQRASLAREDFEKISLSSLIKVSVRDIQGEGFPEEFSKRADSVFLDLPQPWLAIPSAAKMLKLDGVLCSFSPCIEQVQRSCEIMKSNFTDIRTFEVLLRSYEVKEGTMGCGGVEVGASINSLPHKRRHCSSNERSKGIEESTPIMARPCSESRGIVGFGFVGIEMKIENTGNGGAVVNLADRSAFQSCIFEGYRRVMRVVLDKQFYDECTVFGAVDIISGAAVSVFQNSVIIVGKPAVRTDYPSVVTLQERKANLFSSGFVIQGGRVVAAASAAATTETYLGRPGGEALIRGDHAVLSGSID</sequence>
<dbReference type="GO" id="GO:0031515">
    <property type="term" value="C:tRNA (m1A) methyltransferase complex"/>
    <property type="evidence" value="ECO:0007669"/>
    <property type="project" value="InterPro"/>
</dbReference>
<dbReference type="FunFam" id="3.40.50.150:FF:000227">
    <property type="entry name" value="tRNA (adenine(58)-N(1))-methyltransferase"/>
    <property type="match status" value="1"/>
</dbReference>
<dbReference type="AlphaFoldDB" id="A0AAV7E1A2"/>
<keyword evidence="7" id="KW-0539">Nucleus</keyword>
<feature type="domain" description="tRNA (adenine(58)-N(1))-methyltransferase catalytic subunit TRM61 C-terminal" evidence="9">
    <location>
        <begin position="69"/>
        <end position="300"/>
    </location>
</feature>
<evidence type="ECO:0000313" key="10">
    <source>
        <dbReference type="EMBL" id="KAG9442655.1"/>
    </source>
</evidence>
<dbReference type="GO" id="GO:0042545">
    <property type="term" value="P:cell wall modification"/>
    <property type="evidence" value="ECO:0007669"/>
    <property type="project" value="UniProtKB-UniRule"/>
</dbReference>
<dbReference type="GO" id="GO:0045490">
    <property type="term" value="P:pectin catabolic process"/>
    <property type="evidence" value="ECO:0007669"/>
    <property type="project" value="UniProtKB-UniRule"/>
</dbReference>
<evidence type="ECO:0000256" key="1">
    <source>
        <dbReference type="ARBA" id="ARBA00004123"/>
    </source>
</evidence>
<evidence type="ECO:0000313" key="11">
    <source>
        <dbReference type="Proteomes" id="UP000825729"/>
    </source>
</evidence>
<evidence type="ECO:0000256" key="3">
    <source>
        <dbReference type="ARBA" id="ARBA00022603"/>
    </source>
</evidence>
<dbReference type="InterPro" id="IPR014816">
    <property type="entry name" value="tRNA_MeTrfase_Gcd14"/>
</dbReference>
<evidence type="ECO:0000256" key="8">
    <source>
        <dbReference type="PROSITE-ProRule" id="PRU10040"/>
    </source>
</evidence>
<keyword evidence="3" id="KW-0489">Methyltransferase</keyword>
<dbReference type="GO" id="GO:0030599">
    <property type="term" value="F:pectinesterase activity"/>
    <property type="evidence" value="ECO:0007669"/>
    <property type="project" value="UniProtKB-UniRule"/>
</dbReference>
<keyword evidence="5" id="KW-0949">S-adenosyl-L-methionine</keyword>
<dbReference type="GO" id="GO:0030488">
    <property type="term" value="P:tRNA methylation"/>
    <property type="evidence" value="ECO:0007669"/>
    <property type="project" value="InterPro"/>
</dbReference>
<dbReference type="InterPro" id="IPR049470">
    <property type="entry name" value="TRM61_C"/>
</dbReference>
<dbReference type="FunFam" id="3.10.330.20:FF:000002">
    <property type="entry name" value="tRNA (adenine(58)-N(1))-methyltransferase catalytic subunit TRMT61A"/>
    <property type="match status" value="1"/>
</dbReference>
<organism evidence="10 11">
    <name type="scientific">Aristolochia fimbriata</name>
    <name type="common">White veined hardy Dutchman's pipe vine</name>
    <dbReference type="NCBI Taxonomy" id="158543"/>
    <lineage>
        <taxon>Eukaryota</taxon>
        <taxon>Viridiplantae</taxon>
        <taxon>Streptophyta</taxon>
        <taxon>Embryophyta</taxon>
        <taxon>Tracheophyta</taxon>
        <taxon>Spermatophyta</taxon>
        <taxon>Magnoliopsida</taxon>
        <taxon>Magnoliidae</taxon>
        <taxon>Piperales</taxon>
        <taxon>Aristolochiaceae</taxon>
        <taxon>Aristolochia</taxon>
    </lineage>
</organism>
<dbReference type="PROSITE" id="PS51620">
    <property type="entry name" value="SAM_TRM61"/>
    <property type="match status" value="1"/>
</dbReference>
<dbReference type="EMBL" id="JAINDJ010000007">
    <property type="protein sequence ID" value="KAG9442655.1"/>
    <property type="molecule type" value="Genomic_DNA"/>
</dbReference>
<dbReference type="SUPFAM" id="SSF51126">
    <property type="entry name" value="Pectin lyase-like"/>
    <property type="match status" value="1"/>
</dbReference>
<evidence type="ECO:0000256" key="4">
    <source>
        <dbReference type="ARBA" id="ARBA00022679"/>
    </source>
</evidence>
<evidence type="ECO:0000256" key="2">
    <source>
        <dbReference type="ARBA" id="ARBA00012796"/>
    </source>
</evidence>
<dbReference type="GO" id="GO:0005634">
    <property type="term" value="C:nucleus"/>
    <property type="evidence" value="ECO:0007669"/>
    <property type="project" value="UniProtKB-SubCell"/>
</dbReference>
<dbReference type="GO" id="GO:0160107">
    <property type="term" value="F:tRNA (adenine(58)-N1)-methyltransferase activity"/>
    <property type="evidence" value="ECO:0007669"/>
    <property type="project" value="InterPro"/>
</dbReference>
<protein>
    <recommendedName>
        <fullName evidence="2">tRNA (adenine(58)-N(1))-methyltransferase</fullName>
        <ecNumber evidence="2">2.1.1.220</ecNumber>
    </recommendedName>
</protein>
<proteinExistence type="predicted"/>
<dbReference type="Gene3D" id="3.10.330.20">
    <property type="match status" value="1"/>
</dbReference>
<dbReference type="PANTHER" id="PTHR12133:SF2">
    <property type="entry name" value="TRNA (ADENINE(58)-N(1))-METHYLTRANSFERASE CATALYTIC SUBUNIT TRMT61A"/>
    <property type="match status" value="1"/>
</dbReference>
<reference evidence="10 11" key="1">
    <citation type="submission" date="2021-07" db="EMBL/GenBank/DDBJ databases">
        <title>The Aristolochia fimbriata genome: insights into angiosperm evolution, floral development and chemical biosynthesis.</title>
        <authorList>
            <person name="Jiao Y."/>
        </authorList>
    </citation>
    <scope>NUCLEOTIDE SEQUENCE [LARGE SCALE GENOMIC DNA]</scope>
    <source>
        <strain evidence="10">IBCAS-2021</strain>
        <tissue evidence="10">Leaf</tissue>
    </source>
</reference>
<evidence type="ECO:0000256" key="6">
    <source>
        <dbReference type="ARBA" id="ARBA00022694"/>
    </source>
</evidence>
<evidence type="ECO:0000256" key="5">
    <source>
        <dbReference type="ARBA" id="ARBA00022691"/>
    </source>
</evidence>
<keyword evidence="4" id="KW-0808">Transferase</keyword>